<feature type="region of interest" description="Disordered" evidence="1">
    <location>
        <begin position="81"/>
        <end position="130"/>
    </location>
</feature>
<name>A0A553RFF8_9TELE</name>
<evidence type="ECO:0000256" key="1">
    <source>
        <dbReference type="SAM" id="MobiDB-lite"/>
    </source>
</evidence>
<feature type="compositionally biased region" description="Acidic residues" evidence="1">
    <location>
        <begin position="44"/>
        <end position="64"/>
    </location>
</feature>
<feature type="region of interest" description="Disordered" evidence="1">
    <location>
        <begin position="1"/>
        <end position="64"/>
    </location>
</feature>
<feature type="compositionally biased region" description="Basic and acidic residues" evidence="1">
    <location>
        <begin position="8"/>
        <end position="22"/>
    </location>
</feature>
<sequence>VKPAEGSQRIDTRAELPLEERLQSPTPAPESSSRPAPPPSNTEESTDLQEVEYEDDFEEYEDDFEEFEDLYWIGELGQSFNTRPRRLSPIPEEDLLSQPSSLLPDEPEPVPPCPATPEENASPSIQEKPTDLVNGEQGQLEDEFLPPILVEVRGCHEDSSYDTYKIYCLPSIFGCTKKNKRVVNIKKEPSRRKRPLPRFFSWVLKKMQQR</sequence>
<reference evidence="2 3" key="1">
    <citation type="journal article" date="2019" name="Sci. Data">
        <title>Hybrid genome assembly and annotation of Danionella translucida.</title>
        <authorList>
            <person name="Kadobianskyi M."/>
            <person name="Schulze L."/>
            <person name="Schuelke M."/>
            <person name="Judkewitz B."/>
        </authorList>
    </citation>
    <scope>NUCLEOTIDE SEQUENCE [LARGE SCALE GENOMIC DNA]</scope>
    <source>
        <strain evidence="2 3">Bolton</strain>
    </source>
</reference>
<comment type="caution">
    <text evidence="2">The sequence shown here is derived from an EMBL/GenBank/DDBJ whole genome shotgun (WGS) entry which is preliminary data.</text>
</comment>
<keyword evidence="3" id="KW-1185">Reference proteome</keyword>
<dbReference type="Proteomes" id="UP000316079">
    <property type="component" value="Unassembled WGS sequence"/>
</dbReference>
<accession>A0A553RFF8</accession>
<evidence type="ECO:0000313" key="3">
    <source>
        <dbReference type="Proteomes" id="UP000316079"/>
    </source>
</evidence>
<proteinExistence type="predicted"/>
<organism evidence="2 3">
    <name type="scientific">Danionella cerebrum</name>
    <dbReference type="NCBI Taxonomy" id="2873325"/>
    <lineage>
        <taxon>Eukaryota</taxon>
        <taxon>Metazoa</taxon>
        <taxon>Chordata</taxon>
        <taxon>Craniata</taxon>
        <taxon>Vertebrata</taxon>
        <taxon>Euteleostomi</taxon>
        <taxon>Actinopterygii</taxon>
        <taxon>Neopterygii</taxon>
        <taxon>Teleostei</taxon>
        <taxon>Ostariophysi</taxon>
        <taxon>Cypriniformes</taxon>
        <taxon>Danionidae</taxon>
        <taxon>Danioninae</taxon>
        <taxon>Danionella</taxon>
    </lineage>
</organism>
<dbReference type="EMBL" id="SRMA01024217">
    <property type="protein sequence ID" value="TRZ00894.1"/>
    <property type="molecule type" value="Genomic_DNA"/>
</dbReference>
<dbReference type="AlphaFoldDB" id="A0A553RFF8"/>
<protein>
    <submittedName>
        <fullName evidence="2">Uncharacterized protein</fullName>
    </submittedName>
</protein>
<feature type="non-terminal residue" evidence="2">
    <location>
        <position position="1"/>
    </location>
</feature>
<gene>
    <name evidence="2" type="ORF">DNTS_028961</name>
</gene>
<evidence type="ECO:0000313" key="2">
    <source>
        <dbReference type="EMBL" id="TRZ00894.1"/>
    </source>
</evidence>